<reference evidence="2 3" key="1">
    <citation type="submission" date="2016-10" db="EMBL/GenBank/DDBJ databases">
        <authorList>
            <person name="de Groot N.N."/>
        </authorList>
    </citation>
    <scope>NUCLEOTIDE SEQUENCE [LARGE SCALE GENOMIC DNA]</scope>
    <source>
        <strain evidence="2 3">NLAE-zl-G419</strain>
    </source>
</reference>
<evidence type="ECO:0000313" key="1">
    <source>
        <dbReference type="EMBL" id="PWL53675.1"/>
    </source>
</evidence>
<dbReference type="EMBL" id="FOOE01000022">
    <property type="protein sequence ID" value="SFG03453.1"/>
    <property type="molecule type" value="Genomic_DNA"/>
</dbReference>
<dbReference type="Proteomes" id="UP000182135">
    <property type="component" value="Unassembled WGS sequence"/>
</dbReference>
<gene>
    <name evidence="1" type="ORF">DBY38_06775</name>
    <name evidence="2" type="ORF">SAMN04487885_12210</name>
</gene>
<dbReference type="AlphaFoldDB" id="A0A1I2NIL2"/>
<keyword evidence="3" id="KW-1185">Reference proteome</keyword>
<proteinExistence type="predicted"/>
<evidence type="ECO:0008006" key="5">
    <source>
        <dbReference type="Google" id="ProtNLM"/>
    </source>
</evidence>
<name>A0A1I2NIL2_9CLOT</name>
<organism evidence="2 3">
    <name type="scientific">Clostridium cadaveris</name>
    <dbReference type="NCBI Taxonomy" id="1529"/>
    <lineage>
        <taxon>Bacteria</taxon>
        <taxon>Bacillati</taxon>
        <taxon>Bacillota</taxon>
        <taxon>Clostridia</taxon>
        <taxon>Eubacteriales</taxon>
        <taxon>Clostridiaceae</taxon>
        <taxon>Clostridium</taxon>
    </lineage>
</organism>
<reference evidence="1 4" key="2">
    <citation type="submission" date="2018-03" db="EMBL/GenBank/DDBJ databases">
        <title>The uncultured portion of the human microbiome is neutrally assembled.</title>
        <authorList>
            <person name="Jeraldo P."/>
            <person name="Boardman L."/>
            <person name="White B.A."/>
            <person name="Nelson H."/>
            <person name="Goldenfeld N."/>
            <person name="Chia N."/>
        </authorList>
    </citation>
    <scope>NUCLEOTIDE SEQUENCE [LARGE SCALE GENOMIC DNA]</scope>
    <source>
        <strain evidence="1">CIM:MAG 903</strain>
    </source>
</reference>
<dbReference type="RefSeq" id="WP_027639338.1">
    <property type="nucleotide sequence ID" value="NZ_BAAACD010000034.1"/>
</dbReference>
<dbReference type="Proteomes" id="UP000246114">
    <property type="component" value="Unassembled WGS sequence"/>
</dbReference>
<dbReference type="eggNOG" id="ENOG502ZRG4">
    <property type="taxonomic scope" value="Bacteria"/>
</dbReference>
<dbReference type="EMBL" id="QAMZ01000034">
    <property type="protein sequence ID" value="PWL53675.1"/>
    <property type="molecule type" value="Genomic_DNA"/>
</dbReference>
<accession>A0A1I2NIL2</accession>
<evidence type="ECO:0000313" key="4">
    <source>
        <dbReference type="Proteomes" id="UP000246114"/>
    </source>
</evidence>
<protein>
    <recommendedName>
        <fullName evidence="5">SH3 domain-containing protein</fullName>
    </recommendedName>
</protein>
<evidence type="ECO:0000313" key="3">
    <source>
        <dbReference type="Proteomes" id="UP000182135"/>
    </source>
</evidence>
<sequence>MFYIIVLLIIALGVEFYYFMSKLDEKRRYVFTLKRENDLLKDKVKNSFSNYKSLGIKFSNPPFNYGALSQNTELFLCPLPDSPILAKMDTPIRVNILSKAQALDEIWYEVALDVSTNINSRGWVKSDKMIFNETTNIPAKYY</sequence>
<evidence type="ECO:0000313" key="2">
    <source>
        <dbReference type="EMBL" id="SFG03453.1"/>
    </source>
</evidence>